<dbReference type="SUPFAM" id="SSF56601">
    <property type="entry name" value="beta-lactamase/transpeptidase-like"/>
    <property type="match status" value="1"/>
</dbReference>
<dbReference type="InterPro" id="IPR036680">
    <property type="entry name" value="SPOR-like_sf"/>
</dbReference>
<dbReference type="Pfam" id="PF05036">
    <property type="entry name" value="SPOR"/>
    <property type="match status" value="1"/>
</dbReference>
<name>A0ABQ2Z1M4_9GAMM</name>
<sequence length="460" mass="49867">MVLSVVFLALFALTLSSSVRANPRYASIVVDIASGEVLHAANADATRYPASLTKMMTLYLLFEALENGRVTLDQPLPVSRHAASMPASKLWLKAGSSIKVRDAIPALIIRSANDVAAVVAEALGGTESAFARLMTDKAREMGMNATRFRNASGLPDDGQVSTARDMAMLSMRLMNDFPQYYHHFSRPRFTYRGQTIKGHNRLLTNYDGADGLKTGYIRASGFNVATSAVRDGRRIVAVVMGGFTAQSRDAHMADLLDRGFVRASLLSGRDWIASADISGNVEPISASSPPSVAQQDRIAELASSRQTSVQPTGSTVSTPATRIESSFLAATQVVSSAEPLRISMSDAIDTMPSDDPIMALVNRVEHGQGSDYEYDQGNDYEMGGDWAVQVGAFQDADMAQDLAARAAGYLQDERMRARVAVTEAPERQVFRARLVDLEEQQARNACDQLARQGMECLVVR</sequence>
<evidence type="ECO:0000256" key="1">
    <source>
        <dbReference type="ARBA" id="ARBA00007164"/>
    </source>
</evidence>
<dbReference type="Pfam" id="PF00768">
    <property type="entry name" value="Peptidase_S11"/>
    <property type="match status" value="1"/>
</dbReference>
<evidence type="ECO:0000256" key="6">
    <source>
        <dbReference type="ARBA" id="ARBA00023316"/>
    </source>
</evidence>
<dbReference type="InterPro" id="IPR001967">
    <property type="entry name" value="Peptidase_S11_N"/>
</dbReference>
<dbReference type="Gene3D" id="3.30.70.1070">
    <property type="entry name" value="Sporulation related repeat"/>
    <property type="match status" value="1"/>
</dbReference>
<gene>
    <name evidence="10" type="ORF">GCM10007160_32460</name>
</gene>
<dbReference type="Proteomes" id="UP000653056">
    <property type="component" value="Unassembled WGS sequence"/>
</dbReference>
<evidence type="ECO:0000259" key="9">
    <source>
        <dbReference type="PROSITE" id="PS51724"/>
    </source>
</evidence>
<feature type="chain" id="PRO_5046732275" evidence="8">
    <location>
        <begin position="22"/>
        <end position="460"/>
    </location>
</feature>
<keyword evidence="6" id="KW-0961">Cell wall biogenesis/degradation</keyword>
<keyword evidence="11" id="KW-1185">Reference proteome</keyword>
<dbReference type="PRINTS" id="PR00725">
    <property type="entry name" value="DADACBPTASE1"/>
</dbReference>
<dbReference type="EMBL" id="BMXS01000019">
    <property type="protein sequence ID" value="GGY02012.1"/>
    <property type="molecule type" value="Genomic_DNA"/>
</dbReference>
<accession>A0ABQ2Z1M4</accession>
<dbReference type="SUPFAM" id="SSF110997">
    <property type="entry name" value="Sporulation related repeat"/>
    <property type="match status" value="1"/>
</dbReference>
<keyword evidence="4" id="KW-0133">Cell shape</keyword>
<protein>
    <submittedName>
        <fullName evidence="10">Peptidase S11</fullName>
    </submittedName>
</protein>
<reference evidence="11" key="1">
    <citation type="journal article" date="2019" name="Int. J. Syst. Evol. Microbiol.">
        <title>The Global Catalogue of Microorganisms (GCM) 10K type strain sequencing project: providing services to taxonomists for standard genome sequencing and annotation.</title>
        <authorList>
            <consortium name="The Broad Institute Genomics Platform"/>
            <consortium name="The Broad Institute Genome Sequencing Center for Infectious Disease"/>
            <person name="Wu L."/>
            <person name="Ma J."/>
        </authorList>
    </citation>
    <scope>NUCLEOTIDE SEQUENCE [LARGE SCALE GENOMIC DNA]</scope>
    <source>
        <strain evidence="11">KCTC 22228</strain>
    </source>
</reference>
<evidence type="ECO:0000313" key="11">
    <source>
        <dbReference type="Proteomes" id="UP000653056"/>
    </source>
</evidence>
<evidence type="ECO:0000256" key="2">
    <source>
        <dbReference type="ARBA" id="ARBA00022729"/>
    </source>
</evidence>
<dbReference type="PANTHER" id="PTHR21581">
    <property type="entry name" value="D-ALANYL-D-ALANINE CARBOXYPEPTIDASE"/>
    <property type="match status" value="1"/>
</dbReference>
<organism evidence="10 11">
    <name type="scientific">Litchfieldella qijiaojingensis</name>
    <dbReference type="NCBI Taxonomy" id="980347"/>
    <lineage>
        <taxon>Bacteria</taxon>
        <taxon>Pseudomonadati</taxon>
        <taxon>Pseudomonadota</taxon>
        <taxon>Gammaproteobacteria</taxon>
        <taxon>Oceanospirillales</taxon>
        <taxon>Halomonadaceae</taxon>
        <taxon>Litchfieldella</taxon>
    </lineage>
</organism>
<evidence type="ECO:0000256" key="8">
    <source>
        <dbReference type="SAM" id="SignalP"/>
    </source>
</evidence>
<evidence type="ECO:0000256" key="3">
    <source>
        <dbReference type="ARBA" id="ARBA00022801"/>
    </source>
</evidence>
<evidence type="ECO:0000256" key="7">
    <source>
        <dbReference type="RuleBase" id="RU004016"/>
    </source>
</evidence>
<evidence type="ECO:0000256" key="5">
    <source>
        <dbReference type="ARBA" id="ARBA00022984"/>
    </source>
</evidence>
<dbReference type="InterPro" id="IPR012338">
    <property type="entry name" value="Beta-lactam/transpept-like"/>
</dbReference>
<evidence type="ECO:0000313" key="10">
    <source>
        <dbReference type="EMBL" id="GGY02012.1"/>
    </source>
</evidence>
<dbReference type="PANTHER" id="PTHR21581:SF6">
    <property type="entry name" value="TRAFFICKING PROTEIN PARTICLE COMPLEX SUBUNIT 12"/>
    <property type="match status" value="1"/>
</dbReference>
<keyword evidence="2 8" id="KW-0732">Signal</keyword>
<dbReference type="InterPro" id="IPR007730">
    <property type="entry name" value="SPOR-like_dom"/>
</dbReference>
<keyword evidence="3" id="KW-0378">Hydrolase</keyword>
<comment type="caution">
    <text evidence="10">The sequence shown here is derived from an EMBL/GenBank/DDBJ whole genome shotgun (WGS) entry which is preliminary data.</text>
</comment>
<evidence type="ECO:0000256" key="4">
    <source>
        <dbReference type="ARBA" id="ARBA00022960"/>
    </source>
</evidence>
<feature type="signal peptide" evidence="8">
    <location>
        <begin position="1"/>
        <end position="21"/>
    </location>
</feature>
<dbReference type="PROSITE" id="PS51724">
    <property type="entry name" value="SPOR"/>
    <property type="match status" value="1"/>
</dbReference>
<comment type="similarity">
    <text evidence="1 7">Belongs to the peptidase S11 family.</text>
</comment>
<proteinExistence type="inferred from homology"/>
<dbReference type="InterPro" id="IPR018044">
    <property type="entry name" value="Peptidase_S11"/>
</dbReference>
<keyword evidence="5" id="KW-0573">Peptidoglycan synthesis</keyword>
<feature type="domain" description="SPOR" evidence="9">
    <location>
        <begin position="380"/>
        <end position="460"/>
    </location>
</feature>
<dbReference type="Gene3D" id="3.40.710.10">
    <property type="entry name" value="DD-peptidase/beta-lactamase superfamily"/>
    <property type="match status" value="1"/>
</dbReference>